<dbReference type="Pfam" id="PF08729">
    <property type="entry name" value="HUN"/>
    <property type="match status" value="1"/>
</dbReference>
<name>A0A168PP22_ABSGL</name>
<feature type="compositionally biased region" description="Acidic residues" evidence="2">
    <location>
        <begin position="68"/>
        <end position="82"/>
    </location>
</feature>
<feature type="compositionally biased region" description="Polar residues" evidence="2">
    <location>
        <begin position="650"/>
        <end position="661"/>
    </location>
</feature>
<dbReference type="InParanoid" id="A0A168PP22"/>
<dbReference type="InterPro" id="IPR014840">
    <property type="entry name" value="HRD"/>
</dbReference>
<dbReference type="EMBL" id="LT554008">
    <property type="protein sequence ID" value="SAM02714.1"/>
    <property type="molecule type" value="Genomic_DNA"/>
</dbReference>
<evidence type="ECO:0000256" key="1">
    <source>
        <dbReference type="ARBA" id="ARBA00022553"/>
    </source>
</evidence>
<dbReference type="Proteomes" id="UP000078561">
    <property type="component" value="Unassembled WGS sequence"/>
</dbReference>
<dbReference type="STRING" id="4829.A0A168PP22"/>
<feature type="region of interest" description="Disordered" evidence="2">
    <location>
        <begin position="525"/>
        <end position="597"/>
    </location>
</feature>
<dbReference type="InterPro" id="IPR026947">
    <property type="entry name" value="UBN_middle_dom"/>
</dbReference>
<feature type="domain" description="Hpc2-related" evidence="3">
    <location>
        <begin position="85"/>
        <end position="129"/>
    </location>
</feature>
<evidence type="ECO:0008006" key="7">
    <source>
        <dbReference type="Google" id="ProtNLM"/>
    </source>
</evidence>
<feature type="region of interest" description="Disordered" evidence="2">
    <location>
        <begin position="636"/>
        <end position="661"/>
    </location>
</feature>
<protein>
    <recommendedName>
        <fullName evidence="7">Ubinuclein middle domain-containing protein</fullName>
    </recommendedName>
</protein>
<organism evidence="5">
    <name type="scientific">Absidia glauca</name>
    <name type="common">Pin mould</name>
    <dbReference type="NCBI Taxonomy" id="4829"/>
    <lineage>
        <taxon>Eukaryota</taxon>
        <taxon>Fungi</taxon>
        <taxon>Fungi incertae sedis</taxon>
        <taxon>Mucoromycota</taxon>
        <taxon>Mucoromycotina</taxon>
        <taxon>Mucoromycetes</taxon>
        <taxon>Mucorales</taxon>
        <taxon>Cunninghamellaceae</taxon>
        <taxon>Absidia</taxon>
    </lineage>
</organism>
<feature type="domain" description="Ubinuclein middle" evidence="4">
    <location>
        <begin position="306"/>
        <end position="506"/>
    </location>
</feature>
<dbReference type="OMA" id="NIGTEMF"/>
<keyword evidence="1" id="KW-0597">Phosphoprotein</keyword>
<accession>A0A168PP22</accession>
<proteinExistence type="predicted"/>
<keyword evidence="6" id="KW-1185">Reference proteome</keyword>
<evidence type="ECO:0000313" key="6">
    <source>
        <dbReference type="Proteomes" id="UP000078561"/>
    </source>
</evidence>
<evidence type="ECO:0000259" key="3">
    <source>
        <dbReference type="Pfam" id="PF08729"/>
    </source>
</evidence>
<feature type="compositionally biased region" description="Polar residues" evidence="2">
    <location>
        <begin position="556"/>
        <end position="570"/>
    </location>
</feature>
<feature type="compositionally biased region" description="Basic and acidic residues" evidence="2">
    <location>
        <begin position="139"/>
        <end position="149"/>
    </location>
</feature>
<dbReference type="Pfam" id="PF14075">
    <property type="entry name" value="UBN_AB"/>
    <property type="match status" value="1"/>
</dbReference>
<sequence length="661" mass="73854">MVGAGHSIRLQVELNPKKFTVISYPQLMKQHEKTNRTASSVTSMALDKEQDSYYLGLLKRAAKYDLEPTGDEDSVESGDEDSSPNKDGKVDEYDYDDPFIDDSDMLLDDTFEYSPLEFDGFFVYYGALDGPIIPTAEKKKATTMKERATAGETKLTSSSSSKAAAETKATPPTSSVVMAQGSSQKSYTKAHPIEIYDVEEETDKLSILMNPSSSPIRSQPNTSSLSAKFGMEIRGTNTLSADLQPTANSRHIKSKPINVLPSTNALWAERLSPMPSTPASTMATDFDQSTVSNSPTPGTIVPLILNPLSPRLEALMEQLRHDRQKLSFENKAKFPPRLRPTMLNIGTEMFDTLHQVDDNVVAHLVDILPYNRFTMRKYLVTKSGPAAIDRFQSQIDQLIKVLVELVKEVMPEHIQRYEERLLEQRSDPRDDHLSVERKFRFSSAIRRTLYEVLTLDMYSSSIANEIAQLSNKPNDVVTEKSARRAMYAKLLPCWPQPWMTTYDISRQYSSYKLKMKNSDVVFTTQVSSSPSSSSTADTNRRAPTAVKRSASPMPTALSSSPNVSQWTQMDTCGGDEKRKRLSDTYNSPIAISSDEETEQEAFYDLSHDDHSNIKHLISNTLAEHLNDMTTMGYYNGHSSESSASSTQKSPFMNISSLISKP</sequence>
<feature type="compositionally biased region" description="Low complexity" evidence="2">
    <location>
        <begin position="638"/>
        <end position="649"/>
    </location>
</feature>
<dbReference type="AlphaFoldDB" id="A0A168PP22"/>
<gene>
    <name evidence="5" type="primary">ABSGL_08530.1 scaffold 10403</name>
</gene>
<reference evidence="5" key="1">
    <citation type="submission" date="2016-04" db="EMBL/GenBank/DDBJ databases">
        <authorList>
            <person name="Evans L.H."/>
            <person name="Alamgir A."/>
            <person name="Owens N."/>
            <person name="Weber N.D."/>
            <person name="Virtaneva K."/>
            <person name="Barbian K."/>
            <person name="Babar A."/>
            <person name="Rosenke K."/>
        </authorList>
    </citation>
    <scope>NUCLEOTIDE SEQUENCE [LARGE SCALE GENOMIC DNA]</scope>
    <source>
        <strain evidence="5">CBS 101.48</strain>
    </source>
</reference>
<feature type="region of interest" description="Disordered" evidence="2">
    <location>
        <begin position="68"/>
        <end position="94"/>
    </location>
</feature>
<feature type="region of interest" description="Disordered" evidence="2">
    <location>
        <begin position="139"/>
        <end position="183"/>
    </location>
</feature>
<feature type="compositionally biased region" description="Basic and acidic residues" evidence="2">
    <location>
        <begin position="83"/>
        <end position="92"/>
    </location>
</feature>
<dbReference type="OrthoDB" id="5576775at2759"/>
<evidence type="ECO:0000256" key="2">
    <source>
        <dbReference type="SAM" id="MobiDB-lite"/>
    </source>
</evidence>
<evidence type="ECO:0000259" key="4">
    <source>
        <dbReference type="Pfam" id="PF14075"/>
    </source>
</evidence>
<feature type="compositionally biased region" description="Low complexity" evidence="2">
    <location>
        <begin position="156"/>
        <end position="175"/>
    </location>
</feature>
<evidence type="ECO:0000313" key="5">
    <source>
        <dbReference type="EMBL" id="SAM02714.1"/>
    </source>
</evidence>